<feature type="compositionally biased region" description="Pro residues" evidence="1">
    <location>
        <begin position="253"/>
        <end position="270"/>
    </location>
</feature>
<comment type="caution">
    <text evidence="2">The sequence shown here is derived from an EMBL/GenBank/DDBJ whole genome shotgun (WGS) entry which is preliminary data.</text>
</comment>
<dbReference type="PANTHER" id="PTHR46088:SF1">
    <property type="entry name" value="TUBULIN--TYROSINE LIGASE-LIKE PROTEIN 12"/>
    <property type="match status" value="1"/>
</dbReference>
<reference evidence="3" key="1">
    <citation type="journal article" date="2023" name="Commun. Biol.">
        <title>Genome analysis of Parmales, the sister group of diatoms, reveals the evolutionary specialization of diatoms from phago-mixotrophs to photoautotrophs.</title>
        <authorList>
            <person name="Ban H."/>
            <person name="Sato S."/>
            <person name="Yoshikawa S."/>
            <person name="Yamada K."/>
            <person name="Nakamura Y."/>
            <person name="Ichinomiya M."/>
            <person name="Sato N."/>
            <person name="Blanc-Mathieu R."/>
            <person name="Endo H."/>
            <person name="Kuwata A."/>
            <person name="Ogata H."/>
        </authorList>
    </citation>
    <scope>NUCLEOTIDE SEQUENCE [LARGE SCALE GENOMIC DNA]</scope>
    <source>
        <strain evidence="3">NIES 3701</strain>
    </source>
</reference>
<keyword evidence="3" id="KW-1185">Reference proteome</keyword>
<dbReference type="InterPro" id="IPR027749">
    <property type="entry name" value="TTLL12"/>
</dbReference>
<organism evidence="2 3">
    <name type="scientific">Triparma strigata</name>
    <dbReference type="NCBI Taxonomy" id="1606541"/>
    <lineage>
        <taxon>Eukaryota</taxon>
        <taxon>Sar</taxon>
        <taxon>Stramenopiles</taxon>
        <taxon>Ochrophyta</taxon>
        <taxon>Bolidophyceae</taxon>
        <taxon>Parmales</taxon>
        <taxon>Triparmaceae</taxon>
        <taxon>Triparma</taxon>
    </lineage>
</organism>
<accession>A0A9W7AUC7</accession>
<dbReference type="EMBL" id="BRXY01000191">
    <property type="protein sequence ID" value="GMH75667.1"/>
    <property type="molecule type" value="Genomic_DNA"/>
</dbReference>
<evidence type="ECO:0000313" key="2">
    <source>
        <dbReference type="EMBL" id="GMH75667.1"/>
    </source>
</evidence>
<dbReference type="GO" id="GO:0005737">
    <property type="term" value="C:cytoplasm"/>
    <property type="evidence" value="ECO:0007669"/>
    <property type="project" value="TreeGrafter"/>
</dbReference>
<dbReference type="PANTHER" id="PTHR46088">
    <property type="entry name" value="TUBULIN--TYROSINE LIGASE-LIKE PROTEIN 12"/>
    <property type="match status" value="1"/>
</dbReference>
<dbReference type="Gene3D" id="3.30.470.20">
    <property type="entry name" value="ATP-grasp fold, B domain"/>
    <property type="match status" value="1"/>
</dbReference>
<evidence type="ECO:0000313" key="3">
    <source>
        <dbReference type="Proteomes" id="UP001165085"/>
    </source>
</evidence>
<evidence type="ECO:0000256" key="1">
    <source>
        <dbReference type="SAM" id="MobiDB-lite"/>
    </source>
</evidence>
<gene>
    <name evidence="2" type="ORF">TrST_g7658</name>
</gene>
<dbReference type="Proteomes" id="UP001165085">
    <property type="component" value="Unassembled WGS sequence"/>
</dbReference>
<name>A0A9W7AUC7_9STRA</name>
<proteinExistence type="predicted"/>
<dbReference type="InterPro" id="IPR004344">
    <property type="entry name" value="TTL/TTLL_fam"/>
</dbReference>
<sequence>MMHSRGSESTESDLGLSKMTLGAAYRSIEEIIRPQVHKNFPKRLVPSLINMIASYSTSTPPPPPPFDLALIDSPPPPQTRYATISNRSIKAQQECFIIQHIATFHHPTLPRILESTRGLKKYLQEVFQLDSPHQPPFDANSSLLLEHVYSHTVSLPTLPDTYSSFALEEEIGLSMKHSLQGPNLKAFTISYLNKNYTVAWPVQDIEAESLITRNLLGALEDKLEGYPLMQELYTLRILTPSQQKSRFDLLSPHFPPPSVPPPPPPSSPLPSSPLPHWLPFPTPTPSSPLIIFIDSPALLSYPLPPHILLRTHSPQTSHILHLSDHTFSSSSEHSKIGKWTNQPNFSGLLVSKDHLLTTLSPPMHPPTFNLLLTLPLFLSSYFLEKKKLWILKHFRGRQSVDYPITDNLSAIMAHGGERIASEYIKPSLLDSRKYDLRFYIFIKSLSPLLLSRCVLFTARVANKPYNSNYNDYQSHFTTMSYLGEEGTTMRNIRGESVGDYDHHPSHLTFIKKFNEQNQPVTFNDILVKVEKLTTEMFENVRRIYNNTPHPSGTSLHPNSSWSLREPNQCPSRGMYGLDVILSEDLIPKILEVQWEPDMDFPINQDKRFWEYIVRWMWCDEVCKDENGEVVIKEF</sequence>
<dbReference type="OrthoDB" id="60477at2759"/>
<dbReference type="Pfam" id="PF03133">
    <property type="entry name" value="TTL"/>
    <property type="match status" value="1"/>
</dbReference>
<feature type="region of interest" description="Disordered" evidence="1">
    <location>
        <begin position="249"/>
        <end position="270"/>
    </location>
</feature>
<dbReference type="AlphaFoldDB" id="A0A9W7AUC7"/>
<dbReference type="PROSITE" id="PS51221">
    <property type="entry name" value="TTL"/>
    <property type="match status" value="1"/>
</dbReference>
<protein>
    <submittedName>
        <fullName evidence="2">Uncharacterized protein</fullName>
    </submittedName>
</protein>